<gene>
    <name evidence="2" type="ORF">ABEB36_013544</name>
</gene>
<evidence type="ECO:0000313" key="2">
    <source>
        <dbReference type="EMBL" id="KAL1489595.1"/>
    </source>
</evidence>
<sequence length="144" mass="15560">MKYIVCVLVCALVAGALAKPEISASRLEESRNRMRNAHKTCQGNSATAVDEAALKTMLQNPKAPRPENIGPHALCVSKALGWQNEDGSVNRDEVESRAKALYGDNERLQQLVNECTAPQSSPEEAALKLIGCYRANAPRPTNAS</sequence>
<feature type="chain" id="PRO_5044832949" evidence="1">
    <location>
        <begin position="19"/>
        <end position="144"/>
    </location>
</feature>
<evidence type="ECO:0000256" key="1">
    <source>
        <dbReference type="SAM" id="SignalP"/>
    </source>
</evidence>
<evidence type="ECO:0000313" key="3">
    <source>
        <dbReference type="Proteomes" id="UP001566132"/>
    </source>
</evidence>
<keyword evidence="3" id="KW-1185">Reference proteome</keyword>
<dbReference type="AlphaFoldDB" id="A0ABD1E5H0"/>
<dbReference type="EMBL" id="JBDJPC010000011">
    <property type="protein sequence ID" value="KAL1489595.1"/>
    <property type="molecule type" value="Genomic_DNA"/>
</dbReference>
<protein>
    <submittedName>
        <fullName evidence="2">Uncharacterized protein</fullName>
    </submittedName>
</protein>
<dbReference type="Proteomes" id="UP001566132">
    <property type="component" value="Unassembled WGS sequence"/>
</dbReference>
<dbReference type="InterPro" id="IPR006170">
    <property type="entry name" value="PBP/GOBP"/>
</dbReference>
<dbReference type="CDD" id="cd23992">
    <property type="entry name" value="PBP_GOBP"/>
    <property type="match status" value="1"/>
</dbReference>
<comment type="caution">
    <text evidence="2">The sequence shown here is derived from an EMBL/GenBank/DDBJ whole genome shotgun (WGS) entry which is preliminary data.</text>
</comment>
<dbReference type="InterPro" id="IPR036728">
    <property type="entry name" value="PBP_GOBP_sf"/>
</dbReference>
<reference evidence="2 3" key="1">
    <citation type="submission" date="2024-05" db="EMBL/GenBank/DDBJ databases">
        <title>Genetic variation in Jamaican populations of the coffee berry borer (Hypothenemus hampei).</title>
        <authorList>
            <person name="Errbii M."/>
            <person name="Myrie A."/>
        </authorList>
    </citation>
    <scope>NUCLEOTIDE SEQUENCE [LARGE SCALE GENOMIC DNA]</scope>
    <source>
        <strain evidence="2">JA-Hopewell-2020-01-JO</strain>
        <tissue evidence="2">Whole body</tissue>
    </source>
</reference>
<name>A0ABD1E5H0_HYPHA</name>
<dbReference type="Gene3D" id="1.10.238.20">
    <property type="entry name" value="Pheromone/general odorant binding protein domain"/>
    <property type="match status" value="1"/>
</dbReference>
<proteinExistence type="predicted"/>
<organism evidence="2 3">
    <name type="scientific">Hypothenemus hampei</name>
    <name type="common">Coffee berry borer</name>
    <dbReference type="NCBI Taxonomy" id="57062"/>
    <lineage>
        <taxon>Eukaryota</taxon>
        <taxon>Metazoa</taxon>
        <taxon>Ecdysozoa</taxon>
        <taxon>Arthropoda</taxon>
        <taxon>Hexapoda</taxon>
        <taxon>Insecta</taxon>
        <taxon>Pterygota</taxon>
        <taxon>Neoptera</taxon>
        <taxon>Endopterygota</taxon>
        <taxon>Coleoptera</taxon>
        <taxon>Polyphaga</taxon>
        <taxon>Cucujiformia</taxon>
        <taxon>Curculionidae</taxon>
        <taxon>Scolytinae</taxon>
        <taxon>Hypothenemus</taxon>
    </lineage>
</organism>
<dbReference type="Pfam" id="PF01395">
    <property type="entry name" value="PBP_GOBP"/>
    <property type="match status" value="1"/>
</dbReference>
<feature type="signal peptide" evidence="1">
    <location>
        <begin position="1"/>
        <end position="18"/>
    </location>
</feature>
<keyword evidence="1" id="KW-0732">Signal</keyword>
<dbReference type="SUPFAM" id="SSF47565">
    <property type="entry name" value="Insect pheromone/odorant-binding proteins"/>
    <property type="match status" value="1"/>
</dbReference>
<accession>A0ABD1E5H0</accession>